<dbReference type="NCBIfam" id="TIGR00229">
    <property type="entry name" value="sensory_box"/>
    <property type="match status" value="2"/>
</dbReference>
<dbReference type="InterPro" id="IPR003661">
    <property type="entry name" value="HisK_dim/P_dom"/>
</dbReference>
<keyword evidence="17" id="KW-1185">Reference proteome</keyword>
<dbReference type="InterPro" id="IPR035965">
    <property type="entry name" value="PAS-like_dom_sf"/>
</dbReference>
<dbReference type="InterPro" id="IPR005467">
    <property type="entry name" value="His_kinase_dom"/>
</dbReference>
<dbReference type="InterPro" id="IPR000014">
    <property type="entry name" value="PAS"/>
</dbReference>
<feature type="domain" description="Histidine kinase" evidence="13">
    <location>
        <begin position="324"/>
        <end position="542"/>
    </location>
</feature>
<accession>A0A1Y1CF66</accession>
<dbReference type="RefSeq" id="WP_096427665.1">
    <property type="nucleotide sequence ID" value="NZ_AP018042.1"/>
</dbReference>
<dbReference type="Proteomes" id="UP000218267">
    <property type="component" value="Chromosome"/>
</dbReference>
<dbReference type="GO" id="GO:0000155">
    <property type="term" value="F:phosphorelay sensor kinase activity"/>
    <property type="evidence" value="ECO:0007669"/>
    <property type="project" value="InterPro"/>
</dbReference>
<dbReference type="Gene3D" id="3.30.450.20">
    <property type="entry name" value="PAS domain"/>
    <property type="match status" value="2"/>
</dbReference>
<evidence type="ECO:0000256" key="2">
    <source>
        <dbReference type="ARBA" id="ARBA00004236"/>
    </source>
</evidence>
<dbReference type="PANTHER" id="PTHR43711:SF31">
    <property type="entry name" value="HISTIDINE KINASE"/>
    <property type="match status" value="1"/>
</dbReference>
<reference evidence="17" key="2">
    <citation type="journal article" date="2020" name="Antonie Van Leeuwenhoek">
        <title>Labilibaculum antarcticum sp. nov., a novel facultative anaerobic, psychrotorelant bacterium isolated from marine sediment of Antarctica.</title>
        <authorList>
            <person name="Watanabe M."/>
            <person name="Kojima H."/>
            <person name="Fukui M."/>
        </authorList>
    </citation>
    <scope>NUCLEOTIDE SEQUENCE [LARGE SCALE GENOMIC DNA]</scope>
    <source>
        <strain evidence="17">SPP2</strain>
    </source>
</reference>
<keyword evidence="9" id="KW-0067">ATP-binding</keyword>
<dbReference type="InterPro" id="IPR050736">
    <property type="entry name" value="Sensor_HK_Regulatory"/>
</dbReference>
<dbReference type="PRINTS" id="PR00344">
    <property type="entry name" value="BCTRLSENSOR"/>
</dbReference>
<dbReference type="Pfam" id="PF00512">
    <property type="entry name" value="HisKA"/>
    <property type="match status" value="1"/>
</dbReference>
<comment type="catalytic activity">
    <reaction evidence="1">
        <text>ATP + protein L-histidine = ADP + protein N-phospho-L-histidine.</text>
        <dbReference type="EC" id="2.7.13.3"/>
    </reaction>
</comment>
<keyword evidence="5" id="KW-0597">Phosphoprotein</keyword>
<dbReference type="EMBL" id="AP018042">
    <property type="protein sequence ID" value="BAX78743.1"/>
    <property type="molecule type" value="Genomic_DNA"/>
</dbReference>
<evidence type="ECO:0000256" key="11">
    <source>
        <dbReference type="ARBA" id="ARBA00023136"/>
    </source>
</evidence>
<dbReference type="InterPro" id="IPR036097">
    <property type="entry name" value="HisK_dim/P_sf"/>
</dbReference>
<protein>
    <recommendedName>
        <fullName evidence="3">histidine kinase</fullName>
        <ecNumber evidence="3">2.7.13.3</ecNumber>
    </recommendedName>
</protein>
<evidence type="ECO:0000259" key="14">
    <source>
        <dbReference type="PROSITE" id="PS50112"/>
    </source>
</evidence>
<dbReference type="InterPro" id="IPR003594">
    <property type="entry name" value="HATPase_dom"/>
</dbReference>
<evidence type="ECO:0000259" key="13">
    <source>
        <dbReference type="PROSITE" id="PS50109"/>
    </source>
</evidence>
<evidence type="ECO:0000256" key="3">
    <source>
        <dbReference type="ARBA" id="ARBA00012438"/>
    </source>
</evidence>
<dbReference type="PROSITE" id="PS50109">
    <property type="entry name" value="HIS_KIN"/>
    <property type="match status" value="1"/>
</dbReference>
<dbReference type="SUPFAM" id="SSF47384">
    <property type="entry name" value="Homodimeric domain of signal transducing histidine kinase"/>
    <property type="match status" value="1"/>
</dbReference>
<name>A0A1Y1CF66_9BACT</name>
<dbReference type="PANTHER" id="PTHR43711">
    <property type="entry name" value="TWO-COMPONENT HISTIDINE KINASE"/>
    <property type="match status" value="1"/>
</dbReference>
<dbReference type="EC" id="2.7.13.3" evidence="3"/>
<dbReference type="FunFam" id="3.30.565.10:FF:000023">
    <property type="entry name" value="PAS domain-containing sensor histidine kinase"/>
    <property type="match status" value="1"/>
</dbReference>
<evidence type="ECO:0000256" key="4">
    <source>
        <dbReference type="ARBA" id="ARBA00022475"/>
    </source>
</evidence>
<evidence type="ECO:0000256" key="10">
    <source>
        <dbReference type="ARBA" id="ARBA00023012"/>
    </source>
</evidence>
<dbReference type="CDD" id="cd00082">
    <property type="entry name" value="HisKA"/>
    <property type="match status" value="1"/>
</dbReference>
<dbReference type="SMART" id="SM00388">
    <property type="entry name" value="HisKA"/>
    <property type="match status" value="1"/>
</dbReference>
<evidence type="ECO:0000313" key="17">
    <source>
        <dbReference type="Proteomes" id="UP000218267"/>
    </source>
</evidence>
<dbReference type="CDD" id="cd16922">
    <property type="entry name" value="HATPase_EvgS-ArcB-TorS-like"/>
    <property type="match status" value="1"/>
</dbReference>
<evidence type="ECO:0000256" key="6">
    <source>
        <dbReference type="ARBA" id="ARBA00022679"/>
    </source>
</evidence>
<evidence type="ECO:0000256" key="12">
    <source>
        <dbReference type="SAM" id="Coils"/>
    </source>
</evidence>
<evidence type="ECO:0000256" key="1">
    <source>
        <dbReference type="ARBA" id="ARBA00000085"/>
    </source>
</evidence>
<dbReference type="InterPro" id="IPR036890">
    <property type="entry name" value="HATPase_C_sf"/>
</dbReference>
<dbReference type="SUPFAM" id="SSF55785">
    <property type="entry name" value="PYP-like sensor domain (PAS domain)"/>
    <property type="match status" value="2"/>
</dbReference>
<dbReference type="Pfam" id="PF13426">
    <property type="entry name" value="PAS_9"/>
    <property type="match status" value="1"/>
</dbReference>
<keyword evidence="7" id="KW-0547">Nucleotide-binding</keyword>
<comment type="subcellular location">
    <subcellularLocation>
        <location evidence="2">Cell membrane</location>
    </subcellularLocation>
</comment>
<dbReference type="Pfam" id="PF13188">
    <property type="entry name" value="PAS_8"/>
    <property type="match status" value="1"/>
</dbReference>
<proteinExistence type="predicted"/>
<dbReference type="SMART" id="SM00086">
    <property type="entry name" value="PAC"/>
    <property type="match status" value="1"/>
</dbReference>
<feature type="domain" description="PAS" evidence="14">
    <location>
        <begin position="33"/>
        <end position="75"/>
    </location>
</feature>
<gene>
    <name evidence="16" type="ORF">ALGA_0348</name>
</gene>
<feature type="coiled-coil region" evidence="12">
    <location>
        <begin position="276"/>
        <end position="320"/>
    </location>
</feature>
<evidence type="ECO:0000256" key="5">
    <source>
        <dbReference type="ARBA" id="ARBA00022553"/>
    </source>
</evidence>
<dbReference type="Pfam" id="PF02518">
    <property type="entry name" value="HATPase_c"/>
    <property type="match status" value="1"/>
</dbReference>
<keyword evidence="12" id="KW-0175">Coiled coil</keyword>
<dbReference type="CDD" id="cd00130">
    <property type="entry name" value="PAS"/>
    <property type="match status" value="2"/>
</dbReference>
<dbReference type="AlphaFoldDB" id="A0A1Y1CF66"/>
<dbReference type="OrthoDB" id="9796457at2"/>
<keyword evidence="4" id="KW-1003">Cell membrane</keyword>
<evidence type="ECO:0000256" key="9">
    <source>
        <dbReference type="ARBA" id="ARBA00022840"/>
    </source>
</evidence>
<organism evidence="16 17">
    <name type="scientific">Labilibaculum antarcticum</name>
    <dbReference type="NCBI Taxonomy" id="1717717"/>
    <lineage>
        <taxon>Bacteria</taxon>
        <taxon>Pseudomonadati</taxon>
        <taxon>Bacteroidota</taxon>
        <taxon>Bacteroidia</taxon>
        <taxon>Marinilabiliales</taxon>
        <taxon>Marinifilaceae</taxon>
        <taxon>Labilibaculum</taxon>
    </lineage>
</organism>
<evidence type="ECO:0000256" key="7">
    <source>
        <dbReference type="ARBA" id="ARBA00022741"/>
    </source>
</evidence>
<keyword evidence="11" id="KW-0472">Membrane</keyword>
<dbReference type="SMART" id="SM00091">
    <property type="entry name" value="PAS"/>
    <property type="match status" value="2"/>
</dbReference>
<dbReference type="GO" id="GO:0005524">
    <property type="term" value="F:ATP binding"/>
    <property type="evidence" value="ECO:0007669"/>
    <property type="project" value="UniProtKB-KW"/>
</dbReference>
<dbReference type="Gene3D" id="3.30.565.10">
    <property type="entry name" value="Histidine kinase-like ATPase, C-terminal domain"/>
    <property type="match status" value="1"/>
</dbReference>
<evidence type="ECO:0000259" key="15">
    <source>
        <dbReference type="PROSITE" id="PS50113"/>
    </source>
</evidence>
<dbReference type="PROSITE" id="PS50112">
    <property type="entry name" value="PAS"/>
    <property type="match status" value="1"/>
</dbReference>
<evidence type="ECO:0000313" key="16">
    <source>
        <dbReference type="EMBL" id="BAX78743.1"/>
    </source>
</evidence>
<dbReference type="InterPro" id="IPR000700">
    <property type="entry name" value="PAS-assoc_C"/>
</dbReference>
<dbReference type="InterPro" id="IPR004358">
    <property type="entry name" value="Sig_transdc_His_kin-like_C"/>
</dbReference>
<dbReference type="InterPro" id="IPR001610">
    <property type="entry name" value="PAC"/>
</dbReference>
<keyword evidence="8" id="KW-0418">Kinase</keyword>
<keyword evidence="6" id="KW-0808">Transferase</keyword>
<dbReference type="KEGG" id="mbas:ALGA_0348"/>
<evidence type="ECO:0000256" key="8">
    <source>
        <dbReference type="ARBA" id="ARBA00022777"/>
    </source>
</evidence>
<dbReference type="Gene3D" id="1.10.287.130">
    <property type="match status" value="1"/>
</dbReference>
<dbReference type="GO" id="GO:0005886">
    <property type="term" value="C:plasma membrane"/>
    <property type="evidence" value="ECO:0007669"/>
    <property type="project" value="UniProtKB-SubCell"/>
</dbReference>
<dbReference type="SUPFAM" id="SSF55874">
    <property type="entry name" value="ATPase domain of HSP90 chaperone/DNA topoisomerase II/histidine kinase"/>
    <property type="match status" value="1"/>
</dbReference>
<dbReference type="SMART" id="SM00387">
    <property type="entry name" value="HATPase_c"/>
    <property type="match status" value="1"/>
</dbReference>
<feature type="domain" description="PAC" evidence="15">
    <location>
        <begin position="107"/>
        <end position="159"/>
    </location>
</feature>
<dbReference type="PROSITE" id="PS50113">
    <property type="entry name" value="PAC"/>
    <property type="match status" value="1"/>
</dbReference>
<sequence length="542" mass="61750">MAGKPSYEELEQEIKDLKISLRKSQCPDDLFGRSDTYKLAFENSNIGVCFVDLQGNFLKVNPEFASILGYSVGEIEKLNVATVSSKEYLVESLDYMNRAIRKEISSFSFEKKYIRKDGQLITCSIKSSLVCDEKDVPQYFITHIVDITEIQKAEDAILKNEKHLRTIFQAMSEGFSIQDVICDEYGNPCDLRFIDANPAFEQQTGLKNDETLGHTLLELFPDSEKYWVERYGKVGLTGEPTTFEAIFGPLSIYYQVNAFQTKPGQFGVMFTDINERKLAENVLKEKNEEIEAKIKEVNKVNELLLKAKEKAEESDRLKSAFLANMSHEIRTPMNGILGFADLLKTPNLTIDSKKQYFEIIEKSGARMLSIIDDIVDISRIESGMMDVNLKELNINEHMEYIQTLFKPEIEEKGIQFRWTNSDANSDTIITNDSEKLYAILTNLVKNAVKYTDKGFVEFGYCEKGEDIEFYVRDSGLGIRKDRQKAIFERFMQADINDEQARQGAGLGLSISKAFVEMLGGKIWVESELGKGSVFYFTLPSKK</sequence>
<keyword evidence="10" id="KW-0902">Two-component regulatory system</keyword>
<reference evidence="16 17" key="1">
    <citation type="journal article" date="2018" name="Mar. Genomics">
        <title>Complete genome sequence of Marinifilaceae bacterium strain SPP2, isolated from the Antarctic marine sediment.</title>
        <authorList>
            <person name="Watanabe M."/>
            <person name="Kojima H."/>
            <person name="Fukui M."/>
        </authorList>
    </citation>
    <scope>NUCLEOTIDE SEQUENCE [LARGE SCALE GENOMIC DNA]</scope>
    <source>
        <strain evidence="16 17">SPP2</strain>
    </source>
</reference>